<keyword evidence="5" id="KW-1185">Reference proteome</keyword>
<sequence>MPLFSMNRGSLERIDKVDFKYERDIQNLTEENMNQIFGLEFVKSEFQLNNLRMDTLAFDKETNSFVIIEFKRSTNFSVIDQGFAYLALLLNNKADFILEYNESKDISLNRKDVDWSQSRVIFVAPQFTTYQRQAIDFKDLPIELWEVTKYKNKTILFNQLKASQSSESINKLSSKNEIVQKVSDEVKVFTEEDHLENLSDNTKEKYDELKERIYALGDNVEVKPTKLYIAFKSNTNFCDITLQRNKMKLWLNVRKNTLDDPRGMARDVSNVGHWGNGDYEVILNSESDLDYLMTLIRQSYEINS</sequence>
<evidence type="ECO:0000313" key="5">
    <source>
        <dbReference type="Proteomes" id="UP000062768"/>
    </source>
</evidence>
<dbReference type="EMBL" id="CP006933">
    <property type="protein sequence ID" value="AIS31108.1"/>
    <property type="molecule type" value="Genomic_DNA"/>
</dbReference>
<evidence type="ECO:0000313" key="3">
    <source>
        <dbReference type="EMBL" id="CEL25732.1"/>
    </source>
</evidence>
<protein>
    <recommendedName>
        <fullName evidence="1">DUF5655 domain-containing protein</fullName>
    </recommendedName>
</protein>
<dbReference type="STRING" id="2162.BRM9_0279"/>
<gene>
    <name evidence="2" type="ORF">BRM9_0279</name>
    <name evidence="3" type="ORF">MB9_2113</name>
</gene>
<organism evidence="2 4">
    <name type="scientific">Methanobacterium formicicum</name>
    <dbReference type="NCBI Taxonomy" id="2162"/>
    <lineage>
        <taxon>Archaea</taxon>
        <taxon>Methanobacteriati</taxon>
        <taxon>Methanobacteriota</taxon>
        <taxon>Methanomada group</taxon>
        <taxon>Methanobacteria</taxon>
        <taxon>Methanobacteriales</taxon>
        <taxon>Methanobacteriaceae</taxon>
        <taxon>Methanobacterium</taxon>
    </lineage>
</organism>
<reference evidence="2" key="1">
    <citation type="submission" date="2013-12" db="EMBL/GenBank/DDBJ databases">
        <title>The complete genome sequence of Methanobacterium sp. BRM9.</title>
        <authorList>
            <consortium name="Pastoral Greenhouse Gas Research Consortium"/>
            <person name="Kelly W.J."/>
            <person name="Leahy S.C."/>
            <person name="Perry R."/>
            <person name="Li D."/>
            <person name="Altermann E."/>
            <person name="Lambie S.C."/>
            <person name="Attwood G.T."/>
        </authorList>
    </citation>
    <scope>NUCLEOTIDE SEQUENCE [LARGE SCALE GENOMIC DNA]</scope>
    <source>
        <strain evidence="2">BRM9</strain>
    </source>
</reference>
<name>A0A089ZGA1_METFO</name>
<feature type="domain" description="DUF5655" evidence="1">
    <location>
        <begin position="192"/>
        <end position="303"/>
    </location>
</feature>
<dbReference type="EMBL" id="LN734822">
    <property type="protein sequence ID" value="CEL25732.1"/>
    <property type="molecule type" value="Genomic_DNA"/>
</dbReference>
<proteinExistence type="predicted"/>
<dbReference type="Proteomes" id="UP000062768">
    <property type="component" value="Chromosome I"/>
</dbReference>
<dbReference type="GO" id="GO:0003676">
    <property type="term" value="F:nucleic acid binding"/>
    <property type="evidence" value="ECO:0007669"/>
    <property type="project" value="InterPro"/>
</dbReference>
<evidence type="ECO:0000259" key="1">
    <source>
        <dbReference type="Pfam" id="PF18899"/>
    </source>
</evidence>
<dbReference type="GeneID" id="26740344"/>
<evidence type="ECO:0000313" key="4">
    <source>
        <dbReference type="Proteomes" id="UP000029661"/>
    </source>
</evidence>
<dbReference type="PATRIC" id="fig|2162.10.peg.2185"/>
<dbReference type="KEGG" id="mfc:BRM9_0279"/>
<accession>A0A089ZGA1</accession>
<dbReference type="RefSeq" id="WP_048084511.1">
    <property type="nucleotide sequence ID" value="NZ_CP006933.1"/>
</dbReference>
<dbReference type="AlphaFoldDB" id="A0A089ZGA1"/>
<dbReference type="OrthoDB" id="318965at2157"/>
<dbReference type="InterPro" id="IPR043714">
    <property type="entry name" value="DUF5655"/>
</dbReference>
<dbReference type="InterPro" id="IPR011856">
    <property type="entry name" value="tRNA_endonuc-like_dom_sf"/>
</dbReference>
<dbReference type="Pfam" id="PF18899">
    <property type="entry name" value="DUF5655"/>
    <property type="match status" value="1"/>
</dbReference>
<dbReference type="Gene3D" id="3.40.1350.10">
    <property type="match status" value="1"/>
</dbReference>
<dbReference type="Proteomes" id="UP000029661">
    <property type="component" value="Chromosome"/>
</dbReference>
<evidence type="ECO:0000313" key="2">
    <source>
        <dbReference type="EMBL" id="AIS31108.1"/>
    </source>
</evidence>
<reference evidence="3" key="2">
    <citation type="submission" date="2014-09" db="EMBL/GenBank/DDBJ databases">
        <authorList>
            <person name="Bishop-Lilly K.A."/>
            <person name="Broomall S.M."/>
            <person name="Chain P.S."/>
            <person name="Chertkov O."/>
            <person name="Coyne S.R."/>
            <person name="Daligault H.E."/>
            <person name="Davenport K.W."/>
            <person name="Erkkila T."/>
            <person name="Frey K.G."/>
            <person name="Gibbons H.S."/>
            <person name="Gu W."/>
            <person name="Jaissle J."/>
            <person name="Johnson S.L."/>
            <person name="Koroleva G.I."/>
            <person name="Ladner J.T."/>
            <person name="Lo C.-C."/>
            <person name="Minogue T.D."/>
            <person name="Munk C."/>
            <person name="Palacios G.F."/>
            <person name="Redden C.L."/>
            <person name="Rosenzweig C.N."/>
            <person name="Scholz M.B."/>
            <person name="Teshima H."/>
            <person name="Xu Y."/>
        </authorList>
    </citation>
    <scope>NUCLEOTIDE SEQUENCE</scope>
    <source>
        <strain evidence="3">Mb9</strain>
    </source>
</reference>